<dbReference type="PANTHER" id="PTHR47266">
    <property type="entry name" value="ENDONUCLEASE-RELATED"/>
    <property type="match status" value="1"/>
</dbReference>
<dbReference type="Gene3D" id="3.30.420.10">
    <property type="entry name" value="Ribonuclease H-like superfamily/Ribonuclease H"/>
    <property type="match status" value="1"/>
</dbReference>
<sequence length="153" mass="17450">MPGSNTRNGRKDFELRKESLSTFVSYTNHVSDTSDLSADNVLRENSVRFISMHSGPRSVVARALRSGYYWTTMHRDARDMIRKCNNCQVHRPIPRQPQQELTPITSPWPFHKWGIDIAGPFPVAAGGLKFLIVAIDYFTKWIEAKAVATITWN</sequence>
<reference evidence="2" key="1">
    <citation type="journal article" date="2022" name="Int. J. Mol. Sci.">
        <title>Draft Genome of Tanacetum Coccineum: Genomic Comparison of Closely Related Tanacetum-Family Plants.</title>
        <authorList>
            <person name="Yamashiro T."/>
            <person name="Shiraishi A."/>
            <person name="Nakayama K."/>
            <person name="Satake H."/>
        </authorList>
    </citation>
    <scope>NUCLEOTIDE SEQUENCE</scope>
</reference>
<organism evidence="2 3">
    <name type="scientific">Tanacetum coccineum</name>
    <dbReference type="NCBI Taxonomy" id="301880"/>
    <lineage>
        <taxon>Eukaryota</taxon>
        <taxon>Viridiplantae</taxon>
        <taxon>Streptophyta</taxon>
        <taxon>Embryophyta</taxon>
        <taxon>Tracheophyta</taxon>
        <taxon>Spermatophyta</taxon>
        <taxon>Magnoliopsida</taxon>
        <taxon>eudicotyledons</taxon>
        <taxon>Gunneridae</taxon>
        <taxon>Pentapetalae</taxon>
        <taxon>asterids</taxon>
        <taxon>campanulids</taxon>
        <taxon>Asterales</taxon>
        <taxon>Asteraceae</taxon>
        <taxon>Asteroideae</taxon>
        <taxon>Anthemideae</taxon>
        <taxon>Anthemidinae</taxon>
        <taxon>Tanacetum</taxon>
    </lineage>
</organism>
<proteinExistence type="predicted"/>
<evidence type="ECO:0000313" key="3">
    <source>
        <dbReference type="Proteomes" id="UP001151760"/>
    </source>
</evidence>
<dbReference type="Pfam" id="PF17921">
    <property type="entry name" value="Integrase_H2C2"/>
    <property type="match status" value="1"/>
</dbReference>
<accession>A0ABQ4XHV4</accession>
<dbReference type="GO" id="GO:0003964">
    <property type="term" value="F:RNA-directed DNA polymerase activity"/>
    <property type="evidence" value="ECO:0007669"/>
    <property type="project" value="UniProtKB-KW"/>
</dbReference>
<dbReference type="InterPro" id="IPR041588">
    <property type="entry name" value="Integrase_H2C2"/>
</dbReference>
<protein>
    <submittedName>
        <fullName evidence="2">Reverse transcriptase domain-containing protein</fullName>
    </submittedName>
</protein>
<gene>
    <name evidence="2" type="ORF">Tco_0679174</name>
</gene>
<keyword evidence="2" id="KW-0548">Nucleotidyltransferase</keyword>
<dbReference type="Gene3D" id="1.10.340.70">
    <property type="match status" value="1"/>
</dbReference>
<dbReference type="InterPro" id="IPR052160">
    <property type="entry name" value="Gypsy_RT_Integrase-like"/>
</dbReference>
<dbReference type="Proteomes" id="UP001151760">
    <property type="component" value="Unassembled WGS sequence"/>
</dbReference>
<reference evidence="2" key="2">
    <citation type="submission" date="2022-01" db="EMBL/GenBank/DDBJ databases">
        <authorList>
            <person name="Yamashiro T."/>
            <person name="Shiraishi A."/>
            <person name="Satake H."/>
            <person name="Nakayama K."/>
        </authorList>
    </citation>
    <scope>NUCLEOTIDE SEQUENCE</scope>
</reference>
<name>A0ABQ4XHV4_9ASTR</name>
<dbReference type="InterPro" id="IPR012337">
    <property type="entry name" value="RNaseH-like_sf"/>
</dbReference>
<keyword evidence="2" id="KW-0808">Transferase</keyword>
<dbReference type="SUPFAM" id="SSF53098">
    <property type="entry name" value="Ribonuclease H-like"/>
    <property type="match status" value="1"/>
</dbReference>
<keyword evidence="3" id="KW-1185">Reference proteome</keyword>
<feature type="domain" description="Integrase zinc-binding" evidence="1">
    <location>
        <begin position="50"/>
        <end position="92"/>
    </location>
</feature>
<dbReference type="EMBL" id="BQNB010009517">
    <property type="protein sequence ID" value="GJS64610.1"/>
    <property type="molecule type" value="Genomic_DNA"/>
</dbReference>
<evidence type="ECO:0000313" key="2">
    <source>
        <dbReference type="EMBL" id="GJS64610.1"/>
    </source>
</evidence>
<comment type="caution">
    <text evidence="2">The sequence shown here is derived from an EMBL/GenBank/DDBJ whole genome shotgun (WGS) entry which is preliminary data.</text>
</comment>
<evidence type="ECO:0000259" key="1">
    <source>
        <dbReference type="Pfam" id="PF17921"/>
    </source>
</evidence>
<dbReference type="InterPro" id="IPR036397">
    <property type="entry name" value="RNaseH_sf"/>
</dbReference>
<keyword evidence="2" id="KW-0695">RNA-directed DNA polymerase</keyword>